<protein>
    <submittedName>
        <fullName evidence="3">Uncharacterized protein</fullName>
    </submittedName>
</protein>
<proteinExistence type="predicted"/>
<evidence type="ECO:0000313" key="3">
    <source>
        <dbReference type="EMBL" id="TNH31739.1"/>
    </source>
</evidence>
<gene>
    <name evidence="3" type="ORF">FHG89_00660</name>
</gene>
<dbReference type="AlphaFoldDB" id="A0A5C4R043"/>
<evidence type="ECO:0000256" key="2">
    <source>
        <dbReference type="SAM" id="SignalP"/>
    </source>
</evidence>
<evidence type="ECO:0000313" key="4">
    <source>
        <dbReference type="Proteomes" id="UP000306145"/>
    </source>
</evidence>
<reference evidence="3 4" key="1">
    <citation type="submission" date="2019-06" db="EMBL/GenBank/DDBJ databases">
        <title>Micromonospora ordensis sp. nov., isolated from deep marine sediment.</title>
        <authorList>
            <person name="Veyisoglu A."/>
            <person name="Carro L."/>
            <person name="Klenk H.-P."/>
            <person name="Sahin N."/>
        </authorList>
    </citation>
    <scope>NUCLEOTIDE SEQUENCE [LARGE SCALE GENOMIC DNA]</scope>
    <source>
        <strain evidence="3 4">S2509</strain>
    </source>
</reference>
<dbReference type="RefSeq" id="WP_139581934.1">
    <property type="nucleotide sequence ID" value="NZ_VDFY01000053.1"/>
</dbReference>
<keyword evidence="2" id="KW-0732">Signal</keyword>
<dbReference type="EMBL" id="VDFY01000053">
    <property type="protein sequence ID" value="TNH31739.1"/>
    <property type="molecule type" value="Genomic_DNA"/>
</dbReference>
<comment type="caution">
    <text evidence="3">The sequence shown here is derived from an EMBL/GenBank/DDBJ whole genome shotgun (WGS) entry which is preliminary data.</text>
</comment>
<feature type="region of interest" description="Disordered" evidence="1">
    <location>
        <begin position="26"/>
        <end position="48"/>
    </location>
</feature>
<organism evidence="3 4">
    <name type="scientific">Micromonospora orduensis</name>
    <dbReference type="NCBI Taxonomy" id="1420891"/>
    <lineage>
        <taxon>Bacteria</taxon>
        <taxon>Bacillati</taxon>
        <taxon>Actinomycetota</taxon>
        <taxon>Actinomycetes</taxon>
        <taxon>Micromonosporales</taxon>
        <taxon>Micromonosporaceae</taxon>
        <taxon>Micromonospora</taxon>
    </lineage>
</organism>
<feature type="compositionally biased region" description="Low complexity" evidence="1">
    <location>
        <begin position="77"/>
        <end position="105"/>
    </location>
</feature>
<feature type="compositionally biased region" description="Pro residues" evidence="1">
    <location>
        <begin position="34"/>
        <end position="43"/>
    </location>
</feature>
<evidence type="ECO:0000256" key="1">
    <source>
        <dbReference type="SAM" id="MobiDB-lite"/>
    </source>
</evidence>
<keyword evidence="4" id="KW-1185">Reference proteome</keyword>
<feature type="signal peptide" evidence="2">
    <location>
        <begin position="1"/>
        <end position="31"/>
    </location>
</feature>
<name>A0A5C4R043_9ACTN</name>
<sequence length="117" mass="11757">MGVAGLRLMRLRYCLPAAALGAAVGADPAHADPLPLPTSPPPARAATSPTILTTPLAVPLPLPSAVPLRPAVPLPPTTALVPTSVKPPIAVPTRPRARPARSSPAAPVPPGLSLIHI</sequence>
<feature type="region of interest" description="Disordered" evidence="1">
    <location>
        <begin position="76"/>
        <end position="110"/>
    </location>
</feature>
<dbReference type="Proteomes" id="UP000306145">
    <property type="component" value="Unassembled WGS sequence"/>
</dbReference>
<accession>A0A5C4R043</accession>
<feature type="chain" id="PRO_5023032949" evidence="2">
    <location>
        <begin position="32"/>
        <end position="117"/>
    </location>
</feature>